<feature type="transmembrane region" description="Helical" evidence="1">
    <location>
        <begin position="31"/>
        <end position="51"/>
    </location>
</feature>
<gene>
    <name evidence="2" type="ORF">K505DRAFT_340766</name>
</gene>
<accession>A0A6A6X1K3</accession>
<dbReference type="Proteomes" id="UP000799757">
    <property type="component" value="Unassembled WGS sequence"/>
</dbReference>
<dbReference type="AlphaFoldDB" id="A0A6A6X1K3"/>
<protein>
    <submittedName>
        <fullName evidence="2">Uncharacterized protein</fullName>
    </submittedName>
</protein>
<dbReference type="EMBL" id="MU002097">
    <property type="protein sequence ID" value="KAF2790045.1"/>
    <property type="molecule type" value="Genomic_DNA"/>
</dbReference>
<keyword evidence="1" id="KW-0472">Membrane</keyword>
<reference evidence="2" key="1">
    <citation type="journal article" date="2020" name="Stud. Mycol.">
        <title>101 Dothideomycetes genomes: a test case for predicting lifestyles and emergence of pathogens.</title>
        <authorList>
            <person name="Haridas S."/>
            <person name="Albert R."/>
            <person name="Binder M."/>
            <person name="Bloem J."/>
            <person name="Labutti K."/>
            <person name="Salamov A."/>
            <person name="Andreopoulos B."/>
            <person name="Baker S."/>
            <person name="Barry K."/>
            <person name="Bills G."/>
            <person name="Bluhm B."/>
            <person name="Cannon C."/>
            <person name="Castanera R."/>
            <person name="Culley D."/>
            <person name="Daum C."/>
            <person name="Ezra D."/>
            <person name="Gonzalez J."/>
            <person name="Henrissat B."/>
            <person name="Kuo A."/>
            <person name="Liang C."/>
            <person name="Lipzen A."/>
            <person name="Lutzoni F."/>
            <person name="Magnuson J."/>
            <person name="Mondo S."/>
            <person name="Nolan M."/>
            <person name="Ohm R."/>
            <person name="Pangilinan J."/>
            <person name="Park H.-J."/>
            <person name="Ramirez L."/>
            <person name="Alfaro M."/>
            <person name="Sun H."/>
            <person name="Tritt A."/>
            <person name="Yoshinaga Y."/>
            <person name="Zwiers L.-H."/>
            <person name="Turgeon B."/>
            <person name="Goodwin S."/>
            <person name="Spatafora J."/>
            <person name="Crous P."/>
            <person name="Grigoriev I."/>
        </authorList>
    </citation>
    <scope>NUCLEOTIDE SEQUENCE</scope>
    <source>
        <strain evidence="2">CBS 109.77</strain>
    </source>
</reference>
<organism evidence="2 3">
    <name type="scientific">Melanomma pulvis-pyrius CBS 109.77</name>
    <dbReference type="NCBI Taxonomy" id="1314802"/>
    <lineage>
        <taxon>Eukaryota</taxon>
        <taxon>Fungi</taxon>
        <taxon>Dikarya</taxon>
        <taxon>Ascomycota</taxon>
        <taxon>Pezizomycotina</taxon>
        <taxon>Dothideomycetes</taxon>
        <taxon>Pleosporomycetidae</taxon>
        <taxon>Pleosporales</taxon>
        <taxon>Melanommataceae</taxon>
        <taxon>Melanomma</taxon>
    </lineage>
</organism>
<evidence type="ECO:0000313" key="2">
    <source>
        <dbReference type="EMBL" id="KAF2790045.1"/>
    </source>
</evidence>
<sequence length="354" mass="40509">MYKRQIFSTAFSSCESLAFIWFLSHGIPRDILVWLLFSLAYGVYTDGIFLGPNSRIQKYLNTLTLRNFQETLLEIDLPPSVVERTEHDLSSSDVYMHRPAELSDVMVDVMADVCAENVLDKSYSDQLKSNKTVEVVSYDELDRLLVVLKQCAIGDLAKLNHIYSCVQNELSMKEREIMRYISIKTQLHLVALTSPSNAFNDHMAIFIPASTAQTEECGRWVSCEDWIWEAEFDQLSISDDLSYIEYLIGIMLDWMHGDEYNDINIIDRLAKSIKSKKVFPIAGDEITDNYLGHDSRISLDEDATWLIADAPHLEQSFRGRLPLLSFDWSINSKLASTLAYTLLLQNRVLSEKCT</sequence>
<keyword evidence="3" id="KW-1185">Reference proteome</keyword>
<evidence type="ECO:0000256" key="1">
    <source>
        <dbReference type="SAM" id="Phobius"/>
    </source>
</evidence>
<keyword evidence="1" id="KW-1133">Transmembrane helix</keyword>
<keyword evidence="1" id="KW-0812">Transmembrane</keyword>
<name>A0A6A6X1K3_9PLEO</name>
<evidence type="ECO:0000313" key="3">
    <source>
        <dbReference type="Proteomes" id="UP000799757"/>
    </source>
</evidence>
<proteinExistence type="predicted"/>